<sequence>MVNLQFMTEYRVTTKLNKPIISMEDVWLVIDYVREVNTQSFGLFALLILHPDMQSLTLKTRDIPEDCATRMEERMELCGCEEIRVANEAEV</sequence>
<reference evidence="1 2" key="1">
    <citation type="journal article" date="2016" name="Nat. Commun.">
        <title>Thousands of microbial genomes shed light on interconnected biogeochemical processes in an aquifer system.</title>
        <authorList>
            <person name="Anantharaman K."/>
            <person name="Brown C.T."/>
            <person name="Hug L.A."/>
            <person name="Sharon I."/>
            <person name="Castelle C.J."/>
            <person name="Probst A.J."/>
            <person name="Thomas B.C."/>
            <person name="Singh A."/>
            <person name="Wilkins M.J."/>
            <person name="Karaoz U."/>
            <person name="Brodie E.L."/>
            <person name="Williams K.H."/>
            <person name="Hubbard S.S."/>
            <person name="Banfield J.F."/>
        </authorList>
    </citation>
    <scope>NUCLEOTIDE SEQUENCE [LARGE SCALE GENOMIC DNA]</scope>
</reference>
<evidence type="ECO:0000313" key="2">
    <source>
        <dbReference type="Proteomes" id="UP000178188"/>
    </source>
</evidence>
<dbReference type="AlphaFoldDB" id="A0A1F4ZUM7"/>
<name>A0A1F4ZUM7_9BACT</name>
<accession>A0A1F4ZUM7</accession>
<evidence type="ECO:0000313" key="1">
    <source>
        <dbReference type="EMBL" id="OGD10153.1"/>
    </source>
</evidence>
<comment type="caution">
    <text evidence="1">The sequence shown here is derived from an EMBL/GenBank/DDBJ whole genome shotgun (WGS) entry which is preliminary data.</text>
</comment>
<protein>
    <submittedName>
        <fullName evidence="1">Uncharacterized protein</fullName>
    </submittedName>
</protein>
<dbReference type="Proteomes" id="UP000178188">
    <property type="component" value="Unassembled WGS sequence"/>
</dbReference>
<organism evidence="1 2">
    <name type="scientific">Candidatus Amesbacteria bacterium RIFOXYB1_FULL_47_9</name>
    <dbReference type="NCBI Taxonomy" id="1797266"/>
    <lineage>
        <taxon>Bacteria</taxon>
        <taxon>Candidatus Amesiibacteriota</taxon>
    </lineage>
</organism>
<gene>
    <name evidence="1" type="ORF">A2395_02025</name>
</gene>
<dbReference type="EMBL" id="MEXU01000032">
    <property type="protein sequence ID" value="OGD10153.1"/>
    <property type="molecule type" value="Genomic_DNA"/>
</dbReference>
<proteinExistence type="predicted"/>